<gene>
    <name evidence="1" type="ORF">PENNAL_c0006G10411</name>
</gene>
<dbReference type="Proteomes" id="UP000191691">
    <property type="component" value="Unassembled WGS sequence"/>
</dbReference>
<dbReference type="AlphaFoldDB" id="A0A1V6Z0M9"/>
<evidence type="ECO:0000313" key="2">
    <source>
        <dbReference type="Proteomes" id="UP000191691"/>
    </source>
</evidence>
<proteinExistence type="predicted"/>
<sequence length="101" mass="11851">MFLPTKTRGVLWRMNFTQNGDFRRERINVGRTLVAWAYGTPRQRLSADNDDETMAIITAIGQFVQNLKDSNQQRACEDEDVRHGREWLKTISRRAHRSRTS</sequence>
<accession>A0A1V6Z0M9</accession>
<comment type="caution">
    <text evidence="1">The sequence shown here is derived from an EMBL/GenBank/DDBJ whole genome shotgun (WGS) entry which is preliminary data.</text>
</comment>
<protein>
    <submittedName>
        <fullName evidence="1">Uncharacterized protein</fullName>
    </submittedName>
</protein>
<dbReference type="EMBL" id="MOOB01000006">
    <property type="protein sequence ID" value="OQE93187.1"/>
    <property type="molecule type" value="Genomic_DNA"/>
</dbReference>
<reference evidence="2" key="1">
    <citation type="journal article" date="2017" name="Nat. Microbiol.">
        <title>Global analysis of biosynthetic gene clusters reveals vast potential of secondary metabolite production in Penicillium species.</title>
        <authorList>
            <person name="Nielsen J.C."/>
            <person name="Grijseels S."/>
            <person name="Prigent S."/>
            <person name="Ji B."/>
            <person name="Dainat J."/>
            <person name="Nielsen K.F."/>
            <person name="Frisvad J.C."/>
            <person name="Workman M."/>
            <person name="Nielsen J."/>
        </authorList>
    </citation>
    <scope>NUCLEOTIDE SEQUENCE [LARGE SCALE GENOMIC DNA]</scope>
    <source>
        <strain evidence="2">IBT 13039</strain>
    </source>
</reference>
<organism evidence="1 2">
    <name type="scientific">Penicillium nalgiovense</name>
    <dbReference type="NCBI Taxonomy" id="60175"/>
    <lineage>
        <taxon>Eukaryota</taxon>
        <taxon>Fungi</taxon>
        <taxon>Dikarya</taxon>
        <taxon>Ascomycota</taxon>
        <taxon>Pezizomycotina</taxon>
        <taxon>Eurotiomycetes</taxon>
        <taxon>Eurotiomycetidae</taxon>
        <taxon>Eurotiales</taxon>
        <taxon>Aspergillaceae</taxon>
        <taxon>Penicillium</taxon>
    </lineage>
</organism>
<evidence type="ECO:0000313" key="1">
    <source>
        <dbReference type="EMBL" id="OQE93187.1"/>
    </source>
</evidence>
<keyword evidence="2" id="KW-1185">Reference proteome</keyword>
<name>A0A1V6Z0M9_PENNA</name>